<keyword evidence="2" id="KW-1185">Reference proteome</keyword>
<dbReference type="AlphaFoldDB" id="A0A3A8ADS2"/>
<accession>A0A3A8ADS2</accession>
<protein>
    <recommendedName>
        <fullName evidence="3">ASCH domain-containing protein</fullName>
    </recommendedName>
</protein>
<dbReference type="Proteomes" id="UP000246132">
    <property type="component" value="Unassembled WGS sequence"/>
</dbReference>
<evidence type="ECO:0000313" key="2">
    <source>
        <dbReference type="Proteomes" id="UP000246132"/>
    </source>
</evidence>
<name>A0A3A8ADS2_9HYPH</name>
<organism evidence="1 2">
    <name type="scientific">Oceaniradius stylonematis</name>
    <dbReference type="NCBI Taxonomy" id="2184161"/>
    <lineage>
        <taxon>Bacteria</taxon>
        <taxon>Pseudomonadati</taxon>
        <taxon>Pseudomonadota</taxon>
        <taxon>Alphaproteobacteria</taxon>
        <taxon>Hyphomicrobiales</taxon>
        <taxon>Ahrensiaceae</taxon>
        <taxon>Oceaniradius</taxon>
    </lineage>
</organism>
<reference evidence="1 2" key="1">
    <citation type="journal article" date="2018" name="Int. J. Syst. Bacteriol.">
        <title>Oceaniradius stylonemae gen. nov., sp. nov., isolated from a red alga, Stylonema cornu-cervi.</title>
        <authorList>
            <person name="Jeong S."/>
        </authorList>
    </citation>
    <scope>NUCLEOTIDE SEQUENCE [LARGE SCALE GENOMIC DNA]</scope>
    <source>
        <strain evidence="1 2">StC1</strain>
    </source>
</reference>
<dbReference type="InterPro" id="IPR015947">
    <property type="entry name" value="PUA-like_sf"/>
</dbReference>
<evidence type="ECO:0000313" key="1">
    <source>
        <dbReference type="EMBL" id="RKF08462.1"/>
    </source>
</evidence>
<gene>
    <name evidence="1" type="ORF">DEM25_000180</name>
</gene>
<dbReference type="EMBL" id="QFWV02000001">
    <property type="protein sequence ID" value="RKF08462.1"/>
    <property type="molecule type" value="Genomic_DNA"/>
</dbReference>
<dbReference type="Gene3D" id="2.30.130.30">
    <property type="entry name" value="Hypothetical protein"/>
    <property type="match status" value="1"/>
</dbReference>
<comment type="caution">
    <text evidence="1">The sequence shown here is derived from an EMBL/GenBank/DDBJ whole genome shotgun (WGS) entry which is preliminary data.</text>
</comment>
<evidence type="ECO:0008006" key="3">
    <source>
        <dbReference type="Google" id="ProtNLM"/>
    </source>
</evidence>
<sequence length="164" mass="17512">MRQPWAWAIIHGGKDIENRTAGSIRAGGMDCRRICIHAASGMRQSEYRWAVHKLAEVGVRAPAPDALVRSAIIGTVDVIDIVTESDSPWFGGPCGLVLDNPEAIAPIPATGAFGYFAWERAGAVAPTLPWMTGWGRTGGDGGTLALFDDLPTGFKTPPAKPFKR</sequence>
<dbReference type="SUPFAM" id="SSF88697">
    <property type="entry name" value="PUA domain-like"/>
    <property type="match status" value="1"/>
</dbReference>
<proteinExistence type="predicted"/>